<keyword evidence="1" id="KW-0812">Transmembrane</keyword>
<feature type="transmembrane region" description="Helical" evidence="1">
    <location>
        <begin position="65"/>
        <end position="86"/>
    </location>
</feature>
<feature type="transmembrane region" description="Helical" evidence="1">
    <location>
        <begin position="98"/>
        <end position="121"/>
    </location>
</feature>
<comment type="caution">
    <text evidence="3">The sequence shown here is derived from an EMBL/GenBank/DDBJ whole genome shotgun (WGS) entry which is preliminary data.</text>
</comment>
<dbReference type="Pfam" id="PF04892">
    <property type="entry name" value="VanZ"/>
    <property type="match status" value="1"/>
</dbReference>
<keyword evidence="1" id="KW-1133">Transmembrane helix</keyword>
<feature type="domain" description="VanZ-like" evidence="2">
    <location>
        <begin position="12"/>
        <end position="142"/>
    </location>
</feature>
<name>A0A4Q1C081_9BACT</name>
<dbReference type="PANTHER" id="PTHR36834:SF1">
    <property type="entry name" value="INTEGRAL MEMBRANE PROTEIN"/>
    <property type="match status" value="1"/>
</dbReference>
<feature type="transmembrane region" description="Helical" evidence="1">
    <location>
        <begin position="5"/>
        <end position="23"/>
    </location>
</feature>
<dbReference type="Proteomes" id="UP000289455">
    <property type="component" value="Unassembled WGS sequence"/>
</dbReference>
<reference evidence="3 4" key="1">
    <citation type="submission" date="2019-01" db="EMBL/GenBank/DDBJ databases">
        <title>Cytophagaceae bacterium strain CAR-16.</title>
        <authorList>
            <person name="Chen W.-M."/>
        </authorList>
    </citation>
    <scope>NUCLEOTIDE SEQUENCE [LARGE SCALE GENOMIC DNA]</scope>
    <source>
        <strain evidence="3 4">CAR-16</strain>
    </source>
</reference>
<evidence type="ECO:0000313" key="3">
    <source>
        <dbReference type="EMBL" id="RXK49747.1"/>
    </source>
</evidence>
<dbReference type="PANTHER" id="PTHR36834">
    <property type="entry name" value="MEMBRANE PROTEIN-RELATED"/>
    <property type="match status" value="1"/>
</dbReference>
<accession>A0A4Q1C081</accession>
<keyword evidence="4" id="KW-1185">Reference proteome</keyword>
<protein>
    <submittedName>
        <fullName evidence="3">VanZ family protein</fullName>
    </submittedName>
</protein>
<dbReference type="EMBL" id="SDHY01000003">
    <property type="protein sequence ID" value="RXK49747.1"/>
    <property type="molecule type" value="Genomic_DNA"/>
</dbReference>
<evidence type="ECO:0000259" key="2">
    <source>
        <dbReference type="Pfam" id="PF04892"/>
    </source>
</evidence>
<sequence length="278" mass="31097">MKLRIISAILIFFYLAFLMQVLVMKDVSLIRIGHLKLNFGGTHDGPANFMPFKTIRLYLSGEKGWLISGINILGNIFILVPIGFLSSLLISSISRKQVVVIACSLSLCIESLQAIGHIGIFEIDDVILNGLGVWLGHEFWKILPSNIHWDRFLSFSILSISVLLVYYLIASNFRWPLPIGFEPMTQIETNDASRNYVSTNDDLCGVTGGKGCIIKLDPTKHQFLIQRKDGVIELIHINEKTIINSPRGVIHETDLRKGNRVTLVVGEGRLASLILICR</sequence>
<dbReference type="RefSeq" id="WP_129026844.1">
    <property type="nucleotide sequence ID" value="NZ_SDHY01000003.1"/>
</dbReference>
<dbReference type="InterPro" id="IPR006976">
    <property type="entry name" value="VanZ-like"/>
</dbReference>
<keyword evidence="1" id="KW-0472">Membrane</keyword>
<feature type="transmembrane region" description="Helical" evidence="1">
    <location>
        <begin position="152"/>
        <end position="169"/>
    </location>
</feature>
<dbReference type="OrthoDB" id="9805025at2"/>
<dbReference type="InterPro" id="IPR053150">
    <property type="entry name" value="Teicoplanin_resist-assoc"/>
</dbReference>
<evidence type="ECO:0000256" key="1">
    <source>
        <dbReference type="SAM" id="Phobius"/>
    </source>
</evidence>
<proteinExistence type="predicted"/>
<evidence type="ECO:0000313" key="4">
    <source>
        <dbReference type="Proteomes" id="UP000289455"/>
    </source>
</evidence>
<dbReference type="AlphaFoldDB" id="A0A4Q1C081"/>
<gene>
    <name evidence="3" type="ORF">ESB04_06115</name>
</gene>
<organism evidence="3 4">
    <name type="scientific">Aquirufa rosea</name>
    <dbReference type="NCBI Taxonomy" id="2509241"/>
    <lineage>
        <taxon>Bacteria</taxon>
        <taxon>Pseudomonadati</taxon>
        <taxon>Bacteroidota</taxon>
        <taxon>Cytophagia</taxon>
        <taxon>Cytophagales</taxon>
        <taxon>Flectobacillaceae</taxon>
        <taxon>Aquirufa</taxon>
    </lineage>
</organism>